<dbReference type="CDD" id="cd04179">
    <property type="entry name" value="DPM_DPG-synthase_like"/>
    <property type="match status" value="1"/>
</dbReference>
<dbReference type="AlphaFoldDB" id="B9Y9T2"/>
<keyword evidence="2" id="KW-0808">Transferase</keyword>
<dbReference type="GO" id="GO:0016757">
    <property type="term" value="F:glycosyltransferase activity"/>
    <property type="evidence" value="ECO:0007669"/>
    <property type="project" value="UniProtKB-KW"/>
</dbReference>
<dbReference type="OrthoDB" id="9810303at2"/>
<name>B9Y9T2_9FIRM</name>
<dbReference type="Gene3D" id="3.90.550.10">
    <property type="entry name" value="Spore Coat Polysaccharide Biosynthesis Protein SpsA, Chain A"/>
    <property type="match status" value="1"/>
</dbReference>
<comment type="caution">
    <text evidence="2">The sequence shown here is derived from an EMBL/GenBank/DDBJ whole genome shotgun (WGS) entry which is preliminary data.</text>
</comment>
<dbReference type="EMBL" id="ACCF01000153">
    <property type="protein sequence ID" value="EEF67264.1"/>
    <property type="molecule type" value="Genomic_DNA"/>
</dbReference>
<dbReference type="Pfam" id="PF00535">
    <property type="entry name" value="Glycos_transf_2"/>
    <property type="match status" value="1"/>
</dbReference>
<protein>
    <submittedName>
        <fullName evidence="2">Glycosyltransferase, group 2 family protein</fullName>
        <ecNumber evidence="2">2.4.-.-</ecNumber>
    </submittedName>
</protein>
<dbReference type="HOGENOM" id="CLU_033536_7_4_9"/>
<proteinExistence type="predicted"/>
<dbReference type="PANTHER" id="PTHR48090:SF7">
    <property type="entry name" value="RFBJ PROTEIN"/>
    <property type="match status" value="1"/>
</dbReference>
<keyword evidence="2" id="KW-0328">Glycosyltransferase</keyword>
<evidence type="ECO:0000313" key="3">
    <source>
        <dbReference type="Proteomes" id="UP000005950"/>
    </source>
</evidence>
<evidence type="ECO:0000259" key="1">
    <source>
        <dbReference type="Pfam" id="PF00535"/>
    </source>
</evidence>
<dbReference type="InterPro" id="IPR050256">
    <property type="entry name" value="Glycosyltransferase_2"/>
</dbReference>
<dbReference type="InterPro" id="IPR001173">
    <property type="entry name" value="Glyco_trans_2-like"/>
</dbReference>
<evidence type="ECO:0000313" key="2">
    <source>
        <dbReference type="EMBL" id="EEF67264.1"/>
    </source>
</evidence>
<feature type="domain" description="Glycosyltransferase 2-like" evidence="1">
    <location>
        <begin position="5"/>
        <end position="159"/>
    </location>
</feature>
<accession>B9Y9T2</accession>
<dbReference type="STRING" id="545696.HOLDEFILI_02589"/>
<reference evidence="2 3" key="2">
    <citation type="submission" date="2009-02" db="EMBL/GenBank/DDBJ databases">
        <title>Draft genome sequence of Holdemania filiformis DSM 12042.</title>
        <authorList>
            <person name="Sudarsanam P."/>
            <person name="Ley R."/>
            <person name="Guruge J."/>
            <person name="Turnbaugh P.J."/>
            <person name="Mahowald M."/>
            <person name="Liep D."/>
            <person name="Gordon J."/>
        </authorList>
    </citation>
    <scope>NUCLEOTIDE SEQUENCE [LARGE SCALE GENOMIC DNA]</scope>
    <source>
        <strain evidence="2 3">DSM 12042</strain>
    </source>
</reference>
<dbReference type="SUPFAM" id="SSF53448">
    <property type="entry name" value="Nucleotide-diphospho-sugar transferases"/>
    <property type="match status" value="1"/>
</dbReference>
<dbReference type="EC" id="2.4.-.-" evidence="2"/>
<dbReference type="Proteomes" id="UP000005950">
    <property type="component" value="Unassembled WGS sequence"/>
</dbReference>
<dbReference type="PANTHER" id="PTHR48090">
    <property type="entry name" value="UNDECAPRENYL-PHOSPHATE 4-DEOXY-4-FORMAMIDO-L-ARABINOSE TRANSFERASE-RELATED"/>
    <property type="match status" value="1"/>
</dbReference>
<sequence>MKTLVIIPAYNESSNIVNVINNLDNYYNNYDYIVINDCSTDNTESILNVNNIRHITLPVNLGLAGAVQTGYKYAWENGYECAIQFDGDGQHEAIFISTMIKEIEKGADIVIGSRFVNKKKNLSLRMLGSRILTLLIILTTGIRIKDPTSGMRMLNRKMIYDFAYNMNRRPEPDTIVYELRKGAKVVEVQVEMKDRVAGVSLYSGLCNSIKYMVKMIISILFLSY</sequence>
<reference evidence="2 3" key="1">
    <citation type="submission" date="2008-12" db="EMBL/GenBank/DDBJ databases">
        <authorList>
            <person name="Fulton L."/>
            <person name="Clifton S."/>
            <person name="Fulton B."/>
            <person name="Xu J."/>
            <person name="Minx P."/>
            <person name="Pepin K.H."/>
            <person name="Johnson M."/>
            <person name="Bhonagiri V."/>
            <person name="Nash W.E."/>
            <person name="Mardis E.R."/>
            <person name="Wilson R.K."/>
        </authorList>
    </citation>
    <scope>NUCLEOTIDE SEQUENCE [LARGE SCALE GENOMIC DNA]</scope>
    <source>
        <strain evidence="2 3">DSM 12042</strain>
    </source>
</reference>
<dbReference type="eggNOG" id="COG1216">
    <property type="taxonomic scope" value="Bacteria"/>
</dbReference>
<dbReference type="RefSeq" id="WP_006059754.1">
    <property type="nucleotide sequence ID" value="NZ_GG657558.1"/>
</dbReference>
<gene>
    <name evidence="2" type="ORF">HOLDEFILI_02589</name>
</gene>
<organism evidence="2 3">
    <name type="scientific">Holdemania filiformis DSM 12042</name>
    <dbReference type="NCBI Taxonomy" id="545696"/>
    <lineage>
        <taxon>Bacteria</taxon>
        <taxon>Bacillati</taxon>
        <taxon>Bacillota</taxon>
        <taxon>Erysipelotrichia</taxon>
        <taxon>Erysipelotrichales</taxon>
        <taxon>Erysipelotrichaceae</taxon>
        <taxon>Holdemania</taxon>
    </lineage>
</organism>
<dbReference type="InterPro" id="IPR029044">
    <property type="entry name" value="Nucleotide-diphossugar_trans"/>
</dbReference>